<sequence length="299" mass="32154">MGVVAGWRDELRWTFTGTDRPPQWPQDFADGTDGGYFGPDSAVWAVHGSMTTLVAGIRALLVQSLHPGALAGVHDFSAYRDDALGRLARTIRWIFTVTYGDTAAARAGCDRVLRMHERVRGGYTDAHGAPRTYSANDPDLLRWVHLAFTDAFLAAECAYGGPIPGGPDRYVAEWAVAAGLMGVPDPPRDAAQLKRQLAGFDGELAAGERVAEVVALLKSPPLPASQRLGYRILFAGAVATLEPKYRRLLGLDVPALGPVPLPVRTATRVVLAVVRLGLGRMGPSEAAARRRRRRLGLDG</sequence>
<dbReference type="RefSeq" id="WP_237822597.1">
    <property type="nucleotide sequence ID" value="NZ_JAKLTQ010000013.1"/>
</dbReference>
<dbReference type="PANTHER" id="PTHR36151">
    <property type="entry name" value="BLR2777 PROTEIN"/>
    <property type="match status" value="1"/>
</dbReference>
<evidence type="ECO:0000313" key="2">
    <source>
        <dbReference type="EMBL" id="MCG2623361.1"/>
    </source>
</evidence>
<gene>
    <name evidence="2" type="ORF">LVY72_15805</name>
</gene>
<name>A0ABS9L9T6_9MICC</name>
<evidence type="ECO:0000259" key="1">
    <source>
        <dbReference type="Pfam" id="PF09995"/>
    </source>
</evidence>
<feature type="domain" description="ER-bound oxygenase mpaB/mpaB'/Rubber oxygenase catalytic" evidence="1">
    <location>
        <begin position="44"/>
        <end position="269"/>
    </location>
</feature>
<organism evidence="2 3">
    <name type="scientific">Arthrobacter hankyongi</name>
    <dbReference type="NCBI Taxonomy" id="2904801"/>
    <lineage>
        <taxon>Bacteria</taxon>
        <taxon>Bacillati</taxon>
        <taxon>Actinomycetota</taxon>
        <taxon>Actinomycetes</taxon>
        <taxon>Micrococcales</taxon>
        <taxon>Micrococcaceae</taxon>
        <taxon>Arthrobacter</taxon>
    </lineage>
</organism>
<protein>
    <submittedName>
        <fullName evidence="2">DUF2236 domain-containing protein</fullName>
    </submittedName>
</protein>
<dbReference type="Proteomes" id="UP001165368">
    <property type="component" value="Unassembled WGS sequence"/>
</dbReference>
<proteinExistence type="predicted"/>
<dbReference type="EMBL" id="JAKLTQ010000013">
    <property type="protein sequence ID" value="MCG2623361.1"/>
    <property type="molecule type" value="Genomic_DNA"/>
</dbReference>
<reference evidence="2" key="1">
    <citation type="submission" date="2022-01" db="EMBL/GenBank/DDBJ databases">
        <authorList>
            <person name="Jo J.-H."/>
            <person name="Im W.-T."/>
        </authorList>
    </citation>
    <scope>NUCLEOTIDE SEQUENCE</scope>
    <source>
        <strain evidence="2">I2-34</strain>
    </source>
</reference>
<evidence type="ECO:0000313" key="3">
    <source>
        <dbReference type="Proteomes" id="UP001165368"/>
    </source>
</evidence>
<dbReference type="InterPro" id="IPR018713">
    <property type="entry name" value="MPAB/Lcp_cat_dom"/>
</dbReference>
<keyword evidence="3" id="KW-1185">Reference proteome</keyword>
<dbReference type="Pfam" id="PF09995">
    <property type="entry name" value="MPAB_Lcp_cat"/>
    <property type="match status" value="1"/>
</dbReference>
<comment type="caution">
    <text evidence="2">The sequence shown here is derived from an EMBL/GenBank/DDBJ whole genome shotgun (WGS) entry which is preliminary data.</text>
</comment>
<dbReference type="PANTHER" id="PTHR36151:SF3">
    <property type="entry name" value="ER-BOUND OXYGENASE MPAB_MPAB'_RUBBER OXYGENASE CATALYTIC DOMAIN-CONTAINING PROTEIN"/>
    <property type="match status" value="1"/>
</dbReference>
<accession>A0ABS9L9T6</accession>